<dbReference type="EMBL" id="CCKQ01005618">
    <property type="protein sequence ID" value="CDW76868.1"/>
    <property type="molecule type" value="Genomic_DNA"/>
</dbReference>
<dbReference type="SUPFAM" id="SSF57850">
    <property type="entry name" value="RING/U-box"/>
    <property type="match status" value="1"/>
</dbReference>
<keyword evidence="5" id="KW-1185">Reference proteome</keyword>
<reference evidence="4 5" key="1">
    <citation type="submission" date="2014-06" db="EMBL/GenBank/DDBJ databases">
        <authorList>
            <person name="Swart Estienne"/>
        </authorList>
    </citation>
    <scope>NUCLEOTIDE SEQUENCE [LARGE SCALE GENOMIC DNA]</scope>
    <source>
        <strain evidence="4 5">130c</strain>
    </source>
</reference>
<feature type="domain" description="RING-type" evidence="3">
    <location>
        <begin position="264"/>
        <end position="311"/>
    </location>
</feature>
<organism evidence="4 5">
    <name type="scientific">Stylonychia lemnae</name>
    <name type="common">Ciliate</name>
    <dbReference type="NCBI Taxonomy" id="5949"/>
    <lineage>
        <taxon>Eukaryota</taxon>
        <taxon>Sar</taxon>
        <taxon>Alveolata</taxon>
        <taxon>Ciliophora</taxon>
        <taxon>Intramacronucleata</taxon>
        <taxon>Spirotrichea</taxon>
        <taxon>Stichotrichia</taxon>
        <taxon>Sporadotrichida</taxon>
        <taxon>Oxytrichidae</taxon>
        <taxon>Stylonychinae</taxon>
        <taxon>Stylonychia</taxon>
    </lineage>
</organism>
<dbReference type="AlphaFoldDB" id="A0A078A3P1"/>
<dbReference type="Proteomes" id="UP000039865">
    <property type="component" value="Unassembled WGS sequence"/>
</dbReference>
<dbReference type="InterPro" id="IPR045194">
    <property type="entry name" value="MGRN1/RNF157-like"/>
</dbReference>
<evidence type="ECO:0000259" key="3">
    <source>
        <dbReference type="PROSITE" id="PS50089"/>
    </source>
</evidence>
<keyword evidence="2" id="KW-1133">Transmembrane helix</keyword>
<dbReference type="OrthoDB" id="27896at2759"/>
<dbReference type="InterPro" id="IPR001841">
    <property type="entry name" value="Znf_RING"/>
</dbReference>
<dbReference type="PROSITE" id="PS50089">
    <property type="entry name" value="ZF_RING_2"/>
    <property type="match status" value="1"/>
</dbReference>
<proteinExistence type="predicted"/>
<keyword evidence="2" id="KW-0812">Transmembrane</keyword>
<dbReference type="InterPro" id="IPR013083">
    <property type="entry name" value="Znf_RING/FYVE/PHD"/>
</dbReference>
<name>A0A078A3P1_STYLE</name>
<evidence type="ECO:0000256" key="2">
    <source>
        <dbReference type="SAM" id="Phobius"/>
    </source>
</evidence>
<dbReference type="SMART" id="SM00184">
    <property type="entry name" value="RING"/>
    <property type="match status" value="1"/>
</dbReference>
<evidence type="ECO:0000256" key="1">
    <source>
        <dbReference type="PROSITE-ProRule" id="PRU00175"/>
    </source>
</evidence>
<dbReference type="PANTHER" id="PTHR22996:SF0">
    <property type="entry name" value="RE60872P-RELATED"/>
    <property type="match status" value="1"/>
</dbReference>
<dbReference type="PANTHER" id="PTHR22996">
    <property type="entry name" value="MAHOGUNIN"/>
    <property type="match status" value="1"/>
</dbReference>
<dbReference type="Gene3D" id="3.30.40.10">
    <property type="entry name" value="Zinc/RING finger domain, C3HC4 (zinc finger)"/>
    <property type="match status" value="1"/>
</dbReference>
<evidence type="ECO:0000313" key="5">
    <source>
        <dbReference type="Proteomes" id="UP000039865"/>
    </source>
</evidence>
<protein>
    <submittedName>
        <fullName evidence="4">E3 ubiquitin-protein ligase mgrn1</fullName>
    </submittedName>
</protein>
<keyword evidence="1" id="KW-0863">Zinc-finger</keyword>
<dbReference type="InParanoid" id="A0A078A3P1"/>
<dbReference type="GO" id="GO:0061630">
    <property type="term" value="F:ubiquitin protein ligase activity"/>
    <property type="evidence" value="ECO:0007669"/>
    <property type="project" value="UniProtKB-EC"/>
</dbReference>
<keyword evidence="1" id="KW-0862">Zinc</keyword>
<keyword evidence="2" id="KW-0472">Membrane</keyword>
<dbReference type="GO" id="GO:0008270">
    <property type="term" value="F:zinc ion binding"/>
    <property type="evidence" value="ECO:0007669"/>
    <property type="project" value="UniProtKB-KW"/>
</dbReference>
<evidence type="ECO:0000313" key="4">
    <source>
        <dbReference type="EMBL" id="CDW76868.1"/>
    </source>
</evidence>
<dbReference type="GO" id="GO:0016567">
    <property type="term" value="P:protein ubiquitination"/>
    <property type="evidence" value="ECO:0007669"/>
    <property type="project" value="TreeGrafter"/>
</dbReference>
<keyword evidence="1" id="KW-0479">Metal-binding</keyword>
<accession>A0A078A3P1</accession>
<feature type="transmembrane region" description="Helical" evidence="2">
    <location>
        <begin position="206"/>
        <end position="229"/>
    </location>
</feature>
<gene>
    <name evidence="4" type="primary">Contig8857.g9461</name>
    <name evidence="4" type="ORF">STYLEM_5833</name>
</gene>
<dbReference type="Pfam" id="PF13920">
    <property type="entry name" value="zf-C3HC4_3"/>
    <property type="match status" value="1"/>
</dbReference>
<sequence>MKNNLKEQRFIHTPESISKMQKPFKNNRVQYTRYAMVKGVLMNYYEDDKKLNSDEEYKEHLDRRIRHMNSNLALHKIELKRNLSDSLPLKISRVSGQKEKQRKDIILIDEETQRLMPMQFQHNTNLIGLQKDVKINSKSKGSTESMIETTSIIAYEGQAISLLCLFQFNIEKGIWEYKQTISAIAGGIKELLELLKFHQNKYQSKFSVGLLLTGLFFFLSGVYTVRYLLERQIINMQYHIQALDKTKPLKQGGSKVEINEKSLCIICMENAKNVIMVPCNHLCSCNRCFFKQFKDIQDNGRVTQLKCPVCRTPVEIQKTILIELKPKN</sequence>